<feature type="region of interest" description="Disordered" evidence="3">
    <location>
        <begin position="505"/>
        <end position="529"/>
    </location>
</feature>
<dbReference type="Gene3D" id="3.30.1120.10">
    <property type="match status" value="1"/>
</dbReference>
<dbReference type="GO" id="GO:0016787">
    <property type="term" value="F:hydrolase activity"/>
    <property type="evidence" value="ECO:0007669"/>
    <property type="project" value="UniProtKB-KW"/>
</dbReference>
<dbReference type="InterPro" id="IPR000917">
    <property type="entry name" value="Sulfatase_N"/>
</dbReference>
<evidence type="ECO:0000259" key="4">
    <source>
        <dbReference type="Pfam" id="PF00884"/>
    </source>
</evidence>
<dbReference type="RefSeq" id="WP_108602373.1">
    <property type="nucleotide sequence ID" value="NZ_CP026604.1"/>
</dbReference>
<keyword evidence="2" id="KW-0378">Hydrolase</keyword>
<dbReference type="CDD" id="cd16145">
    <property type="entry name" value="ARS_like"/>
    <property type="match status" value="1"/>
</dbReference>
<dbReference type="InterPro" id="IPR017850">
    <property type="entry name" value="Alkaline_phosphatase_core_sf"/>
</dbReference>
<evidence type="ECO:0000256" key="3">
    <source>
        <dbReference type="SAM" id="MobiDB-lite"/>
    </source>
</evidence>
<dbReference type="Pfam" id="PF00884">
    <property type="entry name" value="Sulfatase"/>
    <property type="match status" value="1"/>
</dbReference>
<dbReference type="Gene3D" id="3.40.720.10">
    <property type="entry name" value="Alkaline Phosphatase, subunit A"/>
    <property type="match status" value="1"/>
</dbReference>
<accession>A0A2S0VQ34</accession>
<dbReference type="AlphaFoldDB" id="A0A2S0VQ34"/>
<dbReference type="PROSITE" id="PS00523">
    <property type="entry name" value="SULFATASE_1"/>
    <property type="match status" value="1"/>
</dbReference>
<dbReference type="Proteomes" id="UP000244441">
    <property type="component" value="Chromosome"/>
</dbReference>
<comment type="similarity">
    <text evidence="1">Belongs to the sulfatase family.</text>
</comment>
<keyword evidence="6" id="KW-1185">Reference proteome</keyword>
<dbReference type="PANTHER" id="PTHR43751">
    <property type="entry name" value="SULFATASE"/>
    <property type="match status" value="1"/>
</dbReference>
<dbReference type="SUPFAM" id="SSF53649">
    <property type="entry name" value="Alkaline phosphatase-like"/>
    <property type="match status" value="1"/>
</dbReference>
<dbReference type="EMBL" id="CP026604">
    <property type="protein sequence ID" value="AWB66303.1"/>
    <property type="molecule type" value="Genomic_DNA"/>
</dbReference>
<evidence type="ECO:0000256" key="2">
    <source>
        <dbReference type="ARBA" id="ARBA00022801"/>
    </source>
</evidence>
<evidence type="ECO:0000256" key="1">
    <source>
        <dbReference type="ARBA" id="ARBA00008779"/>
    </source>
</evidence>
<name>A0A2S0VQ34_9ALTE</name>
<dbReference type="InterPro" id="IPR052701">
    <property type="entry name" value="GAG_Ulvan_Degrading_Sulfatases"/>
</dbReference>
<reference evidence="5 6" key="1">
    <citation type="submission" date="2018-01" db="EMBL/GenBank/DDBJ databases">
        <title>Genome sequence of a Cantenovulum-like bacteria.</title>
        <authorList>
            <person name="Tan W.R."/>
            <person name="Lau N.-S."/>
            <person name="Go F."/>
            <person name="Amirul A.-A.A."/>
        </authorList>
    </citation>
    <scope>NUCLEOTIDE SEQUENCE [LARGE SCALE GENOMIC DNA]</scope>
    <source>
        <strain evidence="5 6">CCB-QB4</strain>
    </source>
</reference>
<gene>
    <name evidence="5" type="ORF">C2869_07590</name>
</gene>
<feature type="domain" description="Sulfatase N-terminal" evidence="4">
    <location>
        <begin position="52"/>
        <end position="407"/>
    </location>
</feature>
<evidence type="ECO:0000313" key="6">
    <source>
        <dbReference type="Proteomes" id="UP000244441"/>
    </source>
</evidence>
<sequence>MRKLNGYMTAALAALSIQLTGCGSESTSQPAAKAPAPVAKPTTLAQAEAKQPNIIFILADDIGYADLSTNGQKHFSTPKLDTMAEQGLKFTNFYAGSAVCAPSRSVLMTGMHNGRTPVRANYMTIPQEDGSNVYQGRSFKNDEVLVSEVLKDAGYTTGVVGKWGLGEAHDEGHPNKQGFDYFYGYLNHVHAHNHYTHFLWRNNQRIDLKNKTQKVECNYCSKFGFDGDVTPMEQRFEYVDSLLRDEAVDFIERSAKKDQPFFLYYSLISPHANNEAEQVDWAHGMEVPDYGEFDGKDWPETAKGYAAMMRHIDNSVGNIMDKLKALGIDDNTIVIFSGDNGPHAEGGNNPDFFDSNGELRGIKRDLYEGGIRMPTLAWGPGIVPAGKESDHIGYFGDVMATFAELAGTKAPDNLDSLSFAPELTGQFDKQAEHDYLYWEFHLHGSSQAVRQGNWKAIRLPLMTGPIELYDLSKDPSETTNVAAQNPELVAKFAKIMAENHEPHAYWPISKSDQSPDRQRNPIFKDIAKN</sequence>
<dbReference type="KEGG" id="cate:C2869_07590"/>
<dbReference type="InterPro" id="IPR024607">
    <property type="entry name" value="Sulfatase_CS"/>
</dbReference>
<dbReference type="OrthoDB" id="9803751at2"/>
<organism evidence="5 6">
    <name type="scientific">Saccharobesus litoralis</name>
    <dbReference type="NCBI Taxonomy" id="2172099"/>
    <lineage>
        <taxon>Bacteria</taxon>
        <taxon>Pseudomonadati</taxon>
        <taxon>Pseudomonadota</taxon>
        <taxon>Gammaproteobacteria</taxon>
        <taxon>Alteromonadales</taxon>
        <taxon>Alteromonadaceae</taxon>
        <taxon>Saccharobesus</taxon>
    </lineage>
</organism>
<proteinExistence type="inferred from homology"/>
<dbReference type="PANTHER" id="PTHR43751:SF3">
    <property type="entry name" value="SULFATASE N-TERMINAL DOMAIN-CONTAINING PROTEIN"/>
    <property type="match status" value="1"/>
</dbReference>
<evidence type="ECO:0000313" key="5">
    <source>
        <dbReference type="EMBL" id="AWB66303.1"/>
    </source>
</evidence>
<protein>
    <submittedName>
        <fullName evidence="5">N-acetylgalactosamine-6-sulfatase</fullName>
    </submittedName>
</protein>